<comment type="subcellular location">
    <subcellularLocation>
        <location evidence="1">Membrane</location>
        <topology evidence="1">Multi-pass membrane protein</topology>
    </subcellularLocation>
</comment>
<keyword evidence="2 8" id="KW-0812">Transmembrane</keyword>
<keyword evidence="11" id="KW-1185">Reference proteome</keyword>
<evidence type="ECO:0000256" key="4">
    <source>
        <dbReference type="ARBA" id="ARBA00023040"/>
    </source>
</evidence>
<keyword evidence="4" id="KW-0297">G-protein coupled receptor</keyword>
<evidence type="ECO:0000313" key="11">
    <source>
        <dbReference type="Proteomes" id="UP001274896"/>
    </source>
</evidence>
<evidence type="ECO:0000256" key="5">
    <source>
        <dbReference type="ARBA" id="ARBA00023136"/>
    </source>
</evidence>
<dbReference type="GO" id="GO:0016020">
    <property type="term" value="C:membrane"/>
    <property type="evidence" value="ECO:0007669"/>
    <property type="project" value="UniProtKB-SubCell"/>
</dbReference>
<keyword evidence="7" id="KW-0807">Transducer</keyword>
<dbReference type="PRINTS" id="PR00237">
    <property type="entry name" value="GPCRRHODOPSN"/>
</dbReference>
<evidence type="ECO:0000256" key="7">
    <source>
        <dbReference type="ARBA" id="ARBA00023224"/>
    </source>
</evidence>
<accession>A0AAE0QQ07</accession>
<evidence type="ECO:0000256" key="8">
    <source>
        <dbReference type="SAM" id="Phobius"/>
    </source>
</evidence>
<dbReference type="SUPFAM" id="SSF81321">
    <property type="entry name" value="Family A G protein-coupled receptor-like"/>
    <property type="match status" value="1"/>
</dbReference>
<keyword evidence="3 8" id="KW-1133">Transmembrane helix</keyword>
<organism evidence="10 11">
    <name type="scientific">Hemibagrus guttatus</name>
    <dbReference type="NCBI Taxonomy" id="175788"/>
    <lineage>
        <taxon>Eukaryota</taxon>
        <taxon>Metazoa</taxon>
        <taxon>Chordata</taxon>
        <taxon>Craniata</taxon>
        <taxon>Vertebrata</taxon>
        <taxon>Euteleostomi</taxon>
        <taxon>Actinopterygii</taxon>
        <taxon>Neopterygii</taxon>
        <taxon>Teleostei</taxon>
        <taxon>Ostariophysi</taxon>
        <taxon>Siluriformes</taxon>
        <taxon>Bagridae</taxon>
        <taxon>Hemibagrus</taxon>
    </lineage>
</organism>
<name>A0AAE0QQ07_9TELE</name>
<feature type="transmembrane region" description="Helical" evidence="8">
    <location>
        <begin position="60"/>
        <end position="82"/>
    </location>
</feature>
<dbReference type="PANTHER" id="PTHR24240">
    <property type="entry name" value="OPSIN"/>
    <property type="match status" value="1"/>
</dbReference>
<dbReference type="InterPro" id="IPR000276">
    <property type="entry name" value="GPCR_Rhodpsn"/>
</dbReference>
<evidence type="ECO:0000256" key="1">
    <source>
        <dbReference type="ARBA" id="ARBA00004141"/>
    </source>
</evidence>
<dbReference type="InterPro" id="IPR017452">
    <property type="entry name" value="GPCR_Rhodpsn_7TM"/>
</dbReference>
<evidence type="ECO:0000256" key="6">
    <source>
        <dbReference type="ARBA" id="ARBA00023170"/>
    </source>
</evidence>
<dbReference type="GO" id="GO:0004930">
    <property type="term" value="F:G protein-coupled receptor activity"/>
    <property type="evidence" value="ECO:0007669"/>
    <property type="project" value="UniProtKB-KW"/>
</dbReference>
<keyword evidence="5 8" id="KW-0472">Membrane</keyword>
<feature type="transmembrane region" description="Helical" evidence="8">
    <location>
        <begin position="27"/>
        <end position="48"/>
    </location>
</feature>
<evidence type="ECO:0000256" key="2">
    <source>
        <dbReference type="ARBA" id="ARBA00022692"/>
    </source>
</evidence>
<feature type="transmembrane region" description="Helical" evidence="8">
    <location>
        <begin position="127"/>
        <end position="157"/>
    </location>
</feature>
<sequence>MSPSGTRQSQVHVTLRYWPFGPKGCQIHAFQGLVSILAGISFLGAVAWDRYHMYCTKQKIFWSTSLTMTSIMWILAVLWSALPLPFIGWGVFDFEPMDVGCTLDYTRGDRSVRRGVIIFFSPMSRAYITYTLALVLLYLTFPLLIMHSSYCSIYTYFKKIHNFKALPVLAKLSPISNALLYAYNNEFYRGGIWQFLTGQRHMDKKN</sequence>
<gene>
    <name evidence="10" type="ORF">QTP70_007716</name>
</gene>
<dbReference type="Gene3D" id="1.20.1070.10">
    <property type="entry name" value="Rhodopsin 7-helix transmembrane proteins"/>
    <property type="match status" value="1"/>
</dbReference>
<evidence type="ECO:0000259" key="9">
    <source>
        <dbReference type="PROSITE" id="PS50262"/>
    </source>
</evidence>
<proteinExistence type="predicted"/>
<dbReference type="Proteomes" id="UP001274896">
    <property type="component" value="Unassembled WGS sequence"/>
</dbReference>
<comment type="caution">
    <text evidence="10">The sequence shown here is derived from an EMBL/GenBank/DDBJ whole genome shotgun (WGS) entry which is preliminary data.</text>
</comment>
<evidence type="ECO:0000313" key="10">
    <source>
        <dbReference type="EMBL" id="KAK3528674.1"/>
    </source>
</evidence>
<dbReference type="AlphaFoldDB" id="A0AAE0QQ07"/>
<dbReference type="Pfam" id="PF00001">
    <property type="entry name" value="7tm_1"/>
    <property type="match status" value="1"/>
</dbReference>
<dbReference type="EMBL" id="JAUCMX010000012">
    <property type="protein sequence ID" value="KAK3528674.1"/>
    <property type="molecule type" value="Genomic_DNA"/>
</dbReference>
<protein>
    <recommendedName>
        <fullName evidence="9">G-protein coupled receptors family 1 profile domain-containing protein</fullName>
    </recommendedName>
</protein>
<reference evidence="10" key="1">
    <citation type="submission" date="2023-06" db="EMBL/GenBank/DDBJ databases">
        <title>Male Hemibagrus guttatus genome.</title>
        <authorList>
            <person name="Bian C."/>
        </authorList>
    </citation>
    <scope>NUCLEOTIDE SEQUENCE</scope>
    <source>
        <strain evidence="10">Male_cb2023</strain>
        <tissue evidence="10">Muscle</tissue>
    </source>
</reference>
<dbReference type="PROSITE" id="PS50262">
    <property type="entry name" value="G_PROTEIN_RECEP_F1_2"/>
    <property type="match status" value="1"/>
</dbReference>
<keyword evidence="6" id="KW-0675">Receptor</keyword>
<feature type="domain" description="G-protein coupled receptors family 1 profile" evidence="9">
    <location>
        <begin position="1"/>
        <end position="206"/>
    </location>
</feature>
<dbReference type="InterPro" id="IPR050125">
    <property type="entry name" value="GPCR_opsins"/>
</dbReference>
<evidence type="ECO:0000256" key="3">
    <source>
        <dbReference type="ARBA" id="ARBA00022989"/>
    </source>
</evidence>